<feature type="chain" id="PRO_5027019496" evidence="2">
    <location>
        <begin position="25"/>
        <end position="174"/>
    </location>
</feature>
<gene>
    <name evidence="3" type="ORF">GPA10_33300</name>
</gene>
<feature type="signal peptide" evidence="2">
    <location>
        <begin position="1"/>
        <end position="24"/>
    </location>
</feature>
<comment type="caution">
    <text evidence="3">The sequence shown here is derived from an EMBL/GenBank/DDBJ whole genome shotgun (WGS) entry which is preliminary data.</text>
</comment>
<protein>
    <submittedName>
        <fullName evidence="3">Uncharacterized protein</fullName>
    </submittedName>
</protein>
<dbReference type="EMBL" id="WPNZ01000024">
    <property type="protein sequence ID" value="MVO89501.1"/>
    <property type="molecule type" value="Genomic_DNA"/>
</dbReference>
<sequence>MHRHPAALIALAALAAGPAAPATAAPAPAAPATAASAPAAPATAASTPAAPPAPGSAPAAPPTAGAAPAGPDRVSHAHTKSVLFDTWFNGQGYSPTLSIQFGAHRYTLKADCDSDALVGQLYHSATGVDPRVGSAFKVSCNRAPKTLNYQLRGGFYYFHFISGVDNTNVVADGA</sequence>
<proteinExistence type="predicted"/>
<keyword evidence="2" id="KW-0732">Signal</keyword>
<feature type="compositionally biased region" description="Low complexity" evidence="1">
    <location>
        <begin position="62"/>
        <end position="71"/>
    </location>
</feature>
<evidence type="ECO:0000313" key="4">
    <source>
        <dbReference type="Proteomes" id="UP000483802"/>
    </source>
</evidence>
<reference evidence="3 4" key="1">
    <citation type="submission" date="2019-11" db="EMBL/GenBank/DDBJ databases">
        <title>Streptomyces typhae sp. nov., a novel endophytic actinomycete isolated from the root of cattail pollen (Typha angustifolia L.).</title>
        <authorList>
            <person name="Peng C."/>
        </authorList>
    </citation>
    <scope>NUCLEOTIDE SEQUENCE [LARGE SCALE GENOMIC DNA]</scope>
    <source>
        <strain evidence="4">p1417</strain>
    </source>
</reference>
<keyword evidence="4" id="KW-1185">Reference proteome</keyword>
<dbReference type="AlphaFoldDB" id="A0A6L6X6Y5"/>
<dbReference type="Proteomes" id="UP000483802">
    <property type="component" value="Unassembled WGS sequence"/>
</dbReference>
<organism evidence="3 4">
    <name type="scientific">Streptomyces typhae</name>
    <dbReference type="NCBI Taxonomy" id="2681492"/>
    <lineage>
        <taxon>Bacteria</taxon>
        <taxon>Bacillati</taxon>
        <taxon>Actinomycetota</taxon>
        <taxon>Actinomycetes</taxon>
        <taxon>Kitasatosporales</taxon>
        <taxon>Streptomycetaceae</taxon>
        <taxon>Streptomyces</taxon>
    </lineage>
</organism>
<name>A0A6L6X6Y5_9ACTN</name>
<dbReference type="RefSeq" id="WP_157168722.1">
    <property type="nucleotide sequence ID" value="NZ_WPNZ01000024.1"/>
</dbReference>
<feature type="region of interest" description="Disordered" evidence="1">
    <location>
        <begin position="43"/>
        <end position="74"/>
    </location>
</feature>
<evidence type="ECO:0000313" key="3">
    <source>
        <dbReference type="EMBL" id="MVO89501.1"/>
    </source>
</evidence>
<evidence type="ECO:0000256" key="1">
    <source>
        <dbReference type="SAM" id="MobiDB-lite"/>
    </source>
</evidence>
<feature type="compositionally biased region" description="Pro residues" evidence="1">
    <location>
        <begin position="49"/>
        <end position="61"/>
    </location>
</feature>
<evidence type="ECO:0000256" key="2">
    <source>
        <dbReference type="SAM" id="SignalP"/>
    </source>
</evidence>
<accession>A0A6L6X6Y5</accession>